<sequence length="181" mass="20288">MRNSLLNGVGAFHESGETLRAGRLEIPRRDRAGRKIPESSAKKAFSIEAEGKKRRSGAFSWGEWKLPNQQLFRIFISASAELENSSSAAAEMKSPLFRFPSGHEFDSPSLFCPLFSENKGNHSENGFVIAMKKGEKTLRSFLRNRRFKAFEICNEMGICAAAYRDGTCQRCVGNNEVFINL</sequence>
<keyword evidence="2" id="KW-1185">Reference proteome</keyword>
<gene>
    <name evidence="1" type="ORF">CEXT_408581</name>
</gene>
<protein>
    <submittedName>
        <fullName evidence="1">Uncharacterized protein</fullName>
    </submittedName>
</protein>
<dbReference type="EMBL" id="BPLR01002240">
    <property type="protein sequence ID" value="GIX71625.1"/>
    <property type="molecule type" value="Genomic_DNA"/>
</dbReference>
<evidence type="ECO:0000313" key="2">
    <source>
        <dbReference type="Proteomes" id="UP001054945"/>
    </source>
</evidence>
<reference evidence="1 2" key="1">
    <citation type="submission" date="2021-06" db="EMBL/GenBank/DDBJ databases">
        <title>Caerostris extrusa draft genome.</title>
        <authorList>
            <person name="Kono N."/>
            <person name="Arakawa K."/>
        </authorList>
    </citation>
    <scope>NUCLEOTIDE SEQUENCE [LARGE SCALE GENOMIC DNA]</scope>
</reference>
<accession>A0AAV4MIC3</accession>
<proteinExistence type="predicted"/>
<dbReference type="AlphaFoldDB" id="A0AAV4MIC3"/>
<name>A0AAV4MIC3_CAEEX</name>
<evidence type="ECO:0000313" key="1">
    <source>
        <dbReference type="EMBL" id="GIX71625.1"/>
    </source>
</evidence>
<organism evidence="1 2">
    <name type="scientific">Caerostris extrusa</name>
    <name type="common">Bark spider</name>
    <name type="synonym">Caerostris bankana</name>
    <dbReference type="NCBI Taxonomy" id="172846"/>
    <lineage>
        <taxon>Eukaryota</taxon>
        <taxon>Metazoa</taxon>
        <taxon>Ecdysozoa</taxon>
        <taxon>Arthropoda</taxon>
        <taxon>Chelicerata</taxon>
        <taxon>Arachnida</taxon>
        <taxon>Araneae</taxon>
        <taxon>Araneomorphae</taxon>
        <taxon>Entelegynae</taxon>
        <taxon>Araneoidea</taxon>
        <taxon>Araneidae</taxon>
        <taxon>Caerostris</taxon>
    </lineage>
</organism>
<comment type="caution">
    <text evidence="1">The sequence shown here is derived from an EMBL/GenBank/DDBJ whole genome shotgun (WGS) entry which is preliminary data.</text>
</comment>
<dbReference type="Proteomes" id="UP001054945">
    <property type="component" value="Unassembled WGS sequence"/>
</dbReference>